<dbReference type="PANTHER" id="PTHR33507:SF3">
    <property type="entry name" value="INNER MEMBRANE PROTEIN YBBJ"/>
    <property type="match status" value="1"/>
</dbReference>
<keyword evidence="2 5" id="KW-0812">Transmembrane</keyword>
<evidence type="ECO:0000313" key="7">
    <source>
        <dbReference type="EMBL" id="REA58366.1"/>
    </source>
</evidence>
<keyword evidence="8" id="KW-1185">Reference proteome</keyword>
<dbReference type="RefSeq" id="WP_115832926.1">
    <property type="nucleotide sequence ID" value="NZ_QNUL01000021.1"/>
</dbReference>
<dbReference type="OrthoDB" id="962644at2"/>
<feature type="transmembrane region" description="Helical" evidence="5">
    <location>
        <begin position="50"/>
        <end position="68"/>
    </location>
</feature>
<dbReference type="EMBL" id="QNUL01000021">
    <property type="protein sequence ID" value="REA58366.1"/>
    <property type="molecule type" value="Genomic_DNA"/>
</dbReference>
<evidence type="ECO:0000256" key="1">
    <source>
        <dbReference type="ARBA" id="ARBA00004141"/>
    </source>
</evidence>
<dbReference type="Pfam" id="PF01957">
    <property type="entry name" value="NfeD"/>
    <property type="match status" value="1"/>
</dbReference>
<feature type="domain" description="NfeD-like C-terminal" evidence="6">
    <location>
        <begin position="86"/>
        <end position="143"/>
    </location>
</feature>
<evidence type="ECO:0000259" key="6">
    <source>
        <dbReference type="Pfam" id="PF01957"/>
    </source>
</evidence>
<dbReference type="InterPro" id="IPR052165">
    <property type="entry name" value="Membrane_assoc_protease"/>
</dbReference>
<keyword evidence="3 5" id="KW-1133">Transmembrane helix</keyword>
<evidence type="ECO:0000256" key="4">
    <source>
        <dbReference type="ARBA" id="ARBA00023136"/>
    </source>
</evidence>
<dbReference type="AlphaFoldDB" id="A0A3D8Y6E4"/>
<gene>
    <name evidence="7" type="ORF">DSL64_21135</name>
</gene>
<dbReference type="Gene3D" id="2.40.50.140">
    <property type="entry name" value="Nucleic acid-binding proteins"/>
    <property type="match status" value="1"/>
</dbReference>
<evidence type="ECO:0000256" key="5">
    <source>
        <dbReference type="SAM" id="Phobius"/>
    </source>
</evidence>
<evidence type="ECO:0000256" key="3">
    <source>
        <dbReference type="ARBA" id="ARBA00022989"/>
    </source>
</evidence>
<reference evidence="7 8" key="1">
    <citation type="submission" date="2018-07" db="EMBL/GenBank/DDBJ databases">
        <title>Dyadobacter roseus sp. nov., isolated from rose rhizosphere soil.</title>
        <authorList>
            <person name="Chen L."/>
        </authorList>
    </citation>
    <scope>NUCLEOTIDE SEQUENCE [LARGE SCALE GENOMIC DNA]</scope>
    <source>
        <strain evidence="7 8">RS19</strain>
    </source>
</reference>
<accession>A0A3D8Y6E4</accession>
<comment type="caution">
    <text evidence="7">The sequence shown here is derived from an EMBL/GenBank/DDBJ whole genome shotgun (WGS) entry which is preliminary data.</text>
</comment>
<comment type="subcellular location">
    <subcellularLocation>
        <location evidence="1">Membrane</location>
        <topology evidence="1">Multi-pass membrane protein</topology>
    </subcellularLocation>
</comment>
<keyword evidence="4 5" id="KW-0472">Membrane</keyword>
<evidence type="ECO:0000256" key="2">
    <source>
        <dbReference type="ARBA" id="ARBA00022692"/>
    </source>
</evidence>
<dbReference type="PANTHER" id="PTHR33507">
    <property type="entry name" value="INNER MEMBRANE PROTEIN YBBJ"/>
    <property type="match status" value="1"/>
</dbReference>
<name>A0A3D8Y6E4_9BACT</name>
<dbReference type="GO" id="GO:0005886">
    <property type="term" value="C:plasma membrane"/>
    <property type="evidence" value="ECO:0007669"/>
    <property type="project" value="TreeGrafter"/>
</dbReference>
<protein>
    <submittedName>
        <fullName evidence="7">NfeD family protein</fullName>
    </submittedName>
</protein>
<dbReference type="InterPro" id="IPR012340">
    <property type="entry name" value="NA-bd_OB-fold"/>
</dbReference>
<sequence>MDLSLAQIWLIIGLVMLLAELVSVLLVFIFFAIGALLTALLASFGILPDIETQIIAFSAISIISMLILRKQARKLLDNRGKHHEYNEFVGETALVIRDIPVSGQGKIYYRGAEWKAISSDNEIITAGSKVVIKQTDGIVLIVEESI</sequence>
<dbReference type="InterPro" id="IPR002810">
    <property type="entry name" value="NfeD-like_C"/>
</dbReference>
<dbReference type="Proteomes" id="UP000256373">
    <property type="component" value="Unassembled WGS sequence"/>
</dbReference>
<evidence type="ECO:0000313" key="8">
    <source>
        <dbReference type="Proteomes" id="UP000256373"/>
    </source>
</evidence>
<dbReference type="SUPFAM" id="SSF141322">
    <property type="entry name" value="NfeD domain-like"/>
    <property type="match status" value="1"/>
</dbReference>
<proteinExistence type="predicted"/>
<feature type="transmembrane region" description="Helical" evidence="5">
    <location>
        <begin position="12"/>
        <end position="44"/>
    </location>
</feature>
<organism evidence="7 8">
    <name type="scientific">Dyadobacter luteus</name>
    <dbReference type="NCBI Taxonomy" id="2259619"/>
    <lineage>
        <taxon>Bacteria</taxon>
        <taxon>Pseudomonadati</taxon>
        <taxon>Bacteroidota</taxon>
        <taxon>Cytophagia</taxon>
        <taxon>Cytophagales</taxon>
        <taxon>Spirosomataceae</taxon>
        <taxon>Dyadobacter</taxon>
    </lineage>
</organism>